<dbReference type="Proteomes" id="UP000768646">
    <property type="component" value="Unassembled WGS sequence"/>
</dbReference>
<comment type="caution">
    <text evidence="1">The sequence shown here is derived from an EMBL/GenBank/DDBJ whole genome shotgun (WGS) entry which is preliminary data.</text>
</comment>
<dbReference type="EMBL" id="JABTEG010000003">
    <property type="protein sequence ID" value="KAG4305433.1"/>
    <property type="molecule type" value="Genomic_DNA"/>
</dbReference>
<protein>
    <submittedName>
        <fullName evidence="1">Uncharacterized protein</fullName>
    </submittedName>
</protein>
<keyword evidence="2" id="KW-1185">Reference proteome</keyword>
<reference evidence="1 2" key="1">
    <citation type="journal article" date="2021" name="Commun. Biol.">
        <title>Genomic insights into the host specific adaptation of the Pneumocystis genus.</title>
        <authorList>
            <person name="Cisse O.H."/>
            <person name="Ma L."/>
            <person name="Dekker J.P."/>
            <person name="Khil P.P."/>
            <person name="Youn J.-H."/>
            <person name="Brenchley J.M."/>
            <person name="Blair R."/>
            <person name="Pahar B."/>
            <person name="Chabe M."/>
            <person name="Van Rompay K.K.A."/>
            <person name="Keesler R."/>
            <person name="Sukura A."/>
            <person name="Hirsch V."/>
            <person name="Kutty G."/>
            <person name="Liu Y."/>
            <person name="Peng L."/>
            <person name="Chen J."/>
            <person name="Song J."/>
            <person name="Weissenbacher-Lang C."/>
            <person name="Xu J."/>
            <person name="Upham N.S."/>
            <person name="Stajich J.E."/>
            <person name="Cuomo C.A."/>
            <person name="Cushion M.T."/>
            <person name="Kovacs J.A."/>
        </authorList>
    </citation>
    <scope>NUCLEOTIDE SEQUENCE [LARGE SCALE GENOMIC DNA]</scope>
    <source>
        <strain evidence="1 2">RABM</strain>
    </source>
</reference>
<evidence type="ECO:0000313" key="2">
    <source>
        <dbReference type="Proteomes" id="UP000768646"/>
    </source>
</evidence>
<name>A0ACB7CEN3_9ASCO</name>
<evidence type="ECO:0000313" key="1">
    <source>
        <dbReference type="EMBL" id="KAG4305433.1"/>
    </source>
</evidence>
<proteinExistence type="predicted"/>
<sequence length="620" mass="72661">MGKKEKVNLRDFKLKIIAQYQRIFNNQRNDPLERRFFMDMYLLQCNFDELKSILDELSVDQLLLLQNNTRCLFKEGVSIIKKVDLLRLENVLDTLEIFIRSVFQKKYNNFTSDVVFIIAGLDNIDSIFMDFVISLDALIQKESRAVLRTKALRLCLCTACHGFNSNVVSYFHYKDFFPSIIKYITDPDTFSTAFLAFLFLGVLANNKKFESQNLYQTRLSDFVDNSTMRLIVNIISVICMECRNEYIFLKNNGPDNMWGIKNILTYFNDMFSPDYYKPVFENSCFISSENGAFMLPGYKASILLPMYDFINTNKAFCYIFITTRSSTNDLEIETPFSQFISFTSYLLEYQCLSLRASHYARLALLIIHILVSDNDCFLALANEANGSVVHLCRRKHSFLPLVKDKRILLLAIFDSLIISMDYNLKRKLDIEKYILQAQILLNIISILEEKKIKLEYHWQDVWRFFMHFIMFLLANSKTFKQLPRIDELVSILLNFISLCIIRGENFLLEFKFFEDLVYKLIQNGDIVKKFIKTYEIESSSSKIILLVTEYYENFLLKKYKPHELSPEKIIAAIKEGYGLFNLNLAENNEYIVPFKETKECVFLKSVARVAVLDADRLQLQ</sequence>
<accession>A0ACB7CEN3</accession>
<organism evidence="1 2">
    <name type="scientific">Pneumocystis oryctolagi</name>
    <dbReference type="NCBI Taxonomy" id="42067"/>
    <lineage>
        <taxon>Eukaryota</taxon>
        <taxon>Fungi</taxon>
        <taxon>Dikarya</taxon>
        <taxon>Ascomycota</taxon>
        <taxon>Taphrinomycotina</taxon>
        <taxon>Pneumocystomycetes</taxon>
        <taxon>Pneumocystaceae</taxon>
        <taxon>Pneumocystis</taxon>
    </lineage>
</organism>
<gene>
    <name evidence="1" type="ORF">PORY_000989</name>
</gene>